<name>A0A4P6ZM39_9LACO</name>
<dbReference type="InterPro" id="IPR016040">
    <property type="entry name" value="NAD(P)-bd_dom"/>
</dbReference>
<sequence>MVTNVLILDQHSAVADLVAQKLKKIPNIKVTRLTGIDFKRAKSYVPVLRHQNIIASFLGPMDVDLDFEALFDAVSLVVPPIHQFLMMSHAGIDDEVTGPAIFPDVKNVPEYLNEQRYAVKVVDESEIPYTILRPVTITKQPAITEPRIIEEGQSVNNGTVSYQNVAQIAVDVIVGRRYLNQSVAIIDQK</sequence>
<dbReference type="AlphaFoldDB" id="A0A4P6ZM39"/>
<dbReference type="SUPFAM" id="SSF51735">
    <property type="entry name" value="NAD(P)-binding Rossmann-fold domains"/>
    <property type="match status" value="1"/>
</dbReference>
<dbReference type="KEGG" id="lji:ELX58_07660"/>
<proteinExistence type="predicted"/>
<accession>A0A4P6ZM39</accession>
<evidence type="ECO:0000313" key="3">
    <source>
        <dbReference type="Proteomes" id="UP000294321"/>
    </source>
</evidence>
<organism evidence="2 3">
    <name type="scientific">Acetilactobacillus jinshanensis</name>
    <dbReference type="NCBI Taxonomy" id="1720083"/>
    <lineage>
        <taxon>Bacteria</taxon>
        <taxon>Bacillati</taxon>
        <taxon>Bacillota</taxon>
        <taxon>Bacilli</taxon>
        <taxon>Lactobacillales</taxon>
        <taxon>Lactobacillaceae</taxon>
        <taxon>Acetilactobacillus</taxon>
    </lineage>
</organism>
<reference evidence="3" key="1">
    <citation type="submission" date="2018-12" db="EMBL/GenBank/DDBJ databases">
        <title>A new species of lactobacillus.</title>
        <authorList>
            <person name="Jian Y."/>
            <person name="Xin L."/>
            <person name="Hong Z.J."/>
            <person name="Ming L.Z."/>
            <person name="Hong X.Z."/>
        </authorList>
    </citation>
    <scope>NUCLEOTIDE SEQUENCE [LARGE SCALE GENOMIC DNA]</scope>
    <source>
        <strain evidence="3">HSLZ-75</strain>
    </source>
</reference>
<keyword evidence="3" id="KW-1185">Reference proteome</keyword>
<evidence type="ECO:0000313" key="2">
    <source>
        <dbReference type="EMBL" id="QBP18951.1"/>
    </source>
</evidence>
<dbReference type="InterPro" id="IPR036291">
    <property type="entry name" value="NAD(P)-bd_dom_sf"/>
</dbReference>
<evidence type="ECO:0000259" key="1">
    <source>
        <dbReference type="Pfam" id="PF13460"/>
    </source>
</evidence>
<dbReference type="OrthoDB" id="2282439at2"/>
<feature type="domain" description="NAD(P)-binding" evidence="1">
    <location>
        <begin position="19"/>
        <end position="173"/>
    </location>
</feature>
<dbReference type="EMBL" id="CP034726">
    <property type="protein sequence ID" value="QBP18951.1"/>
    <property type="molecule type" value="Genomic_DNA"/>
</dbReference>
<dbReference type="Gene3D" id="3.40.50.720">
    <property type="entry name" value="NAD(P)-binding Rossmann-like Domain"/>
    <property type="match status" value="1"/>
</dbReference>
<dbReference type="Proteomes" id="UP000294321">
    <property type="component" value="Chromosome"/>
</dbReference>
<dbReference type="Pfam" id="PF13460">
    <property type="entry name" value="NAD_binding_10"/>
    <property type="match status" value="1"/>
</dbReference>
<gene>
    <name evidence="2" type="ORF">ELX58_07660</name>
</gene>
<protein>
    <submittedName>
        <fullName evidence="2">NAD(P)-dependent oxidoreductase</fullName>
    </submittedName>
</protein>